<organism evidence="2 3">
    <name type="scientific">Volvox reticuliferus</name>
    <dbReference type="NCBI Taxonomy" id="1737510"/>
    <lineage>
        <taxon>Eukaryota</taxon>
        <taxon>Viridiplantae</taxon>
        <taxon>Chlorophyta</taxon>
        <taxon>core chlorophytes</taxon>
        <taxon>Chlorophyceae</taxon>
        <taxon>CS clade</taxon>
        <taxon>Chlamydomonadales</taxon>
        <taxon>Volvocaceae</taxon>
        <taxon>Volvox</taxon>
    </lineage>
</organism>
<feature type="region of interest" description="Disordered" evidence="1">
    <location>
        <begin position="109"/>
        <end position="205"/>
    </location>
</feature>
<feature type="non-terminal residue" evidence="2">
    <location>
        <position position="1"/>
    </location>
</feature>
<reference evidence="2" key="1">
    <citation type="journal article" date="2021" name="Proc. Natl. Acad. Sci. U.S.A.">
        <title>Three genomes in the algal genus Volvox reveal the fate of a haploid sex-determining region after a transition to homothallism.</title>
        <authorList>
            <person name="Yamamoto K."/>
            <person name="Hamaji T."/>
            <person name="Kawai-Toyooka H."/>
            <person name="Matsuzaki R."/>
            <person name="Takahashi F."/>
            <person name="Nishimura Y."/>
            <person name="Kawachi M."/>
            <person name="Noguchi H."/>
            <person name="Minakuchi Y."/>
            <person name="Umen J.G."/>
            <person name="Toyoda A."/>
            <person name="Nozaki H."/>
        </authorList>
    </citation>
    <scope>NUCLEOTIDE SEQUENCE</scope>
    <source>
        <strain evidence="2">NIES-3786</strain>
    </source>
</reference>
<evidence type="ECO:0000256" key="1">
    <source>
        <dbReference type="SAM" id="MobiDB-lite"/>
    </source>
</evidence>
<proteinExistence type="predicted"/>
<name>A0A8J4C704_9CHLO</name>
<dbReference type="AlphaFoldDB" id="A0A8J4C704"/>
<evidence type="ECO:0000313" key="2">
    <source>
        <dbReference type="EMBL" id="GIL76796.1"/>
    </source>
</evidence>
<dbReference type="EMBL" id="BNCP01000009">
    <property type="protein sequence ID" value="GIL76796.1"/>
    <property type="molecule type" value="Genomic_DNA"/>
</dbReference>
<feature type="region of interest" description="Disordered" evidence="1">
    <location>
        <begin position="1"/>
        <end position="78"/>
    </location>
</feature>
<accession>A0A8J4C704</accession>
<feature type="compositionally biased region" description="Acidic residues" evidence="1">
    <location>
        <begin position="58"/>
        <end position="76"/>
    </location>
</feature>
<feature type="region of interest" description="Disordered" evidence="1">
    <location>
        <begin position="217"/>
        <end position="244"/>
    </location>
</feature>
<sequence length="347" mass="34261">AAGPRPALGIFSPGSASVSTVDEDNEDDGEVQGAGGAAKGVLPGSWELHEELVKLANSDEEDDEEQAREGTEEEGAVVDYLAGVQDYGFEGWDEEDALAQEEAVLGDVRRGFDDLKMPHPSGTRTSSSSGSSHGSNSSSSSSSSNHGCSGSGFNTSADANGVVATEGYVKANEPGGNESPESSRDPWVGTGQWRGQGQWGDAAADASLPIQVAPISSSDSSFLGAAGSAPAASTADAAATGARSAAAVTAAVSSAAGKSNSLNITSASVVPQPSLPQSQGAEASKAAAAAPSPSAVPPPSTPTPTPNPPASVASAPKPGLSGLLGKGGRARLAGLVKQATEDLAPEP</sequence>
<feature type="compositionally biased region" description="Polar residues" evidence="1">
    <location>
        <begin position="269"/>
        <end position="281"/>
    </location>
</feature>
<gene>
    <name evidence="2" type="ORF">Vretifemale_6270</name>
</gene>
<feature type="compositionally biased region" description="Low complexity" evidence="1">
    <location>
        <begin position="283"/>
        <end position="293"/>
    </location>
</feature>
<feature type="compositionally biased region" description="Pro residues" evidence="1">
    <location>
        <begin position="294"/>
        <end position="309"/>
    </location>
</feature>
<feature type="compositionally biased region" description="Low complexity" evidence="1">
    <location>
        <begin position="310"/>
        <end position="321"/>
    </location>
</feature>
<comment type="caution">
    <text evidence="2">The sequence shown here is derived from an EMBL/GenBank/DDBJ whole genome shotgun (WGS) entry which is preliminary data.</text>
</comment>
<feature type="compositionally biased region" description="Low complexity" evidence="1">
    <location>
        <begin position="224"/>
        <end position="244"/>
    </location>
</feature>
<feature type="region of interest" description="Disordered" evidence="1">
    <location>
        <begin position="269"/>
        <end position="326"/>
    </location>
</feature>
<feature type="compositionally biased region" description="Acidic residues" evidence="1">
    <location>
        <begin position="21"/>
        <end position="30"/>
    </location>
</feature>
<feature type="compositionally biased region" description="Low complexity" evidence="1">
    <location>
        <begin position="126"/>
        <end position="152"/>
    </location>
</feature>
<keyword evidence="3" id="KW-1185">Reference proteome</keyword>
<protein>
    <submittedName>
        <fullName evidence="2">Uncharacterized protein</fullName>
    </submittedName>
</protein>
<dbReference type="Proteomes" id="UP000747110">
    <property type="component" value="Unassembled WGS sequence"/>
</dbReference>
<evidence type="ECO:0000313" key="3">
    <source>
        <dbReference type="Proteomes" id="UP000747110"/>
    </source>
</evidence>